<keyword evidence="8" id="KW-1185">Reference proteome</keyword>
<dbReference type="Pfam" id="PF04932">
    <property type="entry name" value="Wzy_C"/>
    <property type="match status" value="1"/>
</dbReference>
<feature type="transmembrane region" description="Helical" evidence="5">
    <location>
        <begin position="378"/>
        <end position="397"/>
    </location>
</feature>
<dbReference type="PANTHER" id="PTHR37422">
    <property type="entry name" value="TEICHURONIC ACID BIOSYNTHESIS PROTEIN TUAE"/>
    <property type="match status" value="1"/>
</dbReference>
<evidence type="ECO:0000259" key="6">
    <source>
        <dbReference type="Pfam" id="PF04932"/>
    </source>
</evidence>
<reference evidence="7" key="1">
    <citation type="submission" date="2020-09" db="EMBL/GenBank/DDBJ databases">
        <title>Brevundimonas sp. LVF2 isolated from a puddle in Goettingen, Germany.</title>
        <authorList>
            <person name="Friedrich I."/>
            <person name="Klassen A."/>
            <person name="Hannes N."/>
            <person name="Schneider D."/>
            <person name="Hertel R."/>
            <person name="Daniel R."/>
        </authorList>
    </citation>
    <scope>NUCLEOTIDE SEQUENCE</scope>
    <source>
        <strain evidence="7">LVF2</strain>
    </source>
</reference>
<evidence type="ECO:0000256" key="3">
    <source>
        <dbReference type="ARBA" id="ARBA00022989"/>
    </source>
</evidence>
<feature type="transmembrane region" description="Helical" evidence="5">
    <location>
        <begin position="94"/>
        <end position="112"/>
    </location>
</feature>
<evidence type="ECO:0000313" key="7">
    <source>
        <dbReference type="EMBL" id="QTC91482.1"/>
    </source>
</evidence>
<keyword evidence="7" id="KW-0436">Ligase</keyword>
<dbReference type="InterPro" id="IPR051533">
    <property type="entry name" value="WaaL-like"/>
</dbReference>
<dbReference type="AlphaFoldDB" id="A0A975GVJ3"/>
<gene>
    <name evidence="7" type="ORF">IFJ75_00660</name>
</gene>
<dbReference type="PANTHER" id="PTHR37422:SF13">
    <property type="entry name" value="LIPOPOLYSACCHARIDE BIOSYNTHESIS PROTEIN PA4999-RELATED"/>
    <property type="match status" value="1"/>
</dbReference>
<dbReference type="InterPro" id="IPR007016">
    <property type="entry name" value="O-antigen_ligase-rel_domated"/>
</dbReference>
<feature type="transmembrane region" description="Helical" evidence="5">
    <location>
        <begin position="259"/>
        <end position="277"/>
    </location>
</feature>
<sequence length="460" mass="49161">MTTWAPAGGFENTRQDGSRAEGVSVLEWAAVGWCILLVLLSIVWPRYGFFALGGAFKATPFTFMAMATWPLIGVLCLQLSFGRRLVGAFITNPWLAASLVVWVFWRVFTAVLGETPDVSVTIVARDLLYFMPMWVLVVAIAARQDGLRIIVGTIVIATALVSLVALAEWTTGKSFSQLLGVQFAGSDTFLLGVSEVQFRGGSARLQSVFTHSIVFGQYLSFVAPIMAWAVWRGRGLIRLIAIPCLLILPILAWNTGSRSSVLGVGVALALFVALVTLRAARRLTYTSILSLLFMGILALAAAGPLHNQAVALIGGRTAVEASSSLYRGAMYAKGMIAIQERPVTGFGDGRAAYHAGFYGRKGVLTIDSAYLSTLLDSGWTGLVLLVTTWGLLLLSLIRSALRLDAASEATAFAAGIAGVLVVFSILSITDNVTLIFIGAGVAMAIRYRYIVQSLPTARPG</sequence>
<feature type="transmembrane region" description="Helical" evidence="5">
    <location>
        <begin position="409"/>
        <end position="428"/>
    </location>
</feature>
<accession>A0A975GVJ3</accession>
<dbReference type="EMBL" id="CP062222">
    <property type="protein sequence ID" value="QTC91482.1"/>
    <property type="molecule type" value="Genomic_DNA"/>
</dbReference>
<feature type="transmembrane region" description="Helical" evidence="5">
    <location>
        <begin position="118"/>
        <end position="142"/>
    </location>
</feature>
<feature type="transmembrane region" description="Helical" evidence="5">
    <location>
        <begin position="284"/>
        <end position="302"/>
    </location>
</feature>
<feature type="transmembrane region" description="Helical" evidence="5">
    <location>
        <begin position="25"/>
        <end position="44"/>
    </location>
</feature>
<protein>
    <submittedName>
        <fullName evidence="7">O-antigen ligase family protein</fullName>
    </submittedName>
</protein>
<name>A0A975GVJ3_9CAUL</name>
<feature type="transmembrane region" description="Helical" evidence="5">
    <location>
        <begin position="236"/>
        <end position="253"/>
    </location>
</feature>
<dbReference type="RefSeq" id="WP_207870659.1">
    <property type="nucleotide sequence ID" value="NZ_CP062222.1"/>
</dbReference>
<feature type="transmembrane region" description="Helical" evidence="5">
    <location>
        <begin position="434"/>
        <end position="451"/>
    </location>
</feature>
<evidence type="ECO:0000256" key="2">
    <source>
        <dbReference type="ARBA" id="ARBA00022692"/>
    </source>
</evidence>
<proteinExistence type="predicted"/>
<dbReference type="GO" id="GO:0016874">
    <property type="term" value="F:ligase activity"/>
    <property type="evidence" value="ECO:0007669"/>
    <property type="project" value="UniProtKB-KW"/>
</dbReference>
<organism evidence="7 8">
    <name type="scientific">Brevundimonas goettingensis</name>
    <dbReference type="NCBI Taxonomy" id="2774190"/>
    <lineage>
        <taxon>Bacteria</taxon>
        <taxon>Pseudomonadati</taxon>
        <taxon>Pseudomonadota</taxon>
        <taxon>Alphaproteobacteria</taxon>
        <taxon>Caulobacterales</taxon>
        <taxon>Caulobacteraceae</taxon>
        <taxon>Brevundimonas</taxon>
    </lineage>
</organism>
<keyword evidence="4 5" id="KW-0472">Membrane</keyword>
<evidence type="ECO:0000313" key="8">
    <source>
        <dbReference type="Proteomes" id="UP000663918"/>
    </source>
</evidence>
<comment type="subcellular location">
    <subcellularLocation>
        <location evidence="1">Membrane</location>
        <topology evidence="1">Multi-pass membrane protein</topology>
    </subcellularLocation>
</comment>
<keyword evidence="2 5" id="KW-0812">Transmembrane</keyword>
<dbReference type="GO" id="GO:0016020">
    <property type="term" value="C:membrane"/>
    <property type="evidence" value="ECO:0007669"/>
    <property type="project" value="UniProtKB-SubCell"/>
</dbReference>
<feature type="transmembrane region" description="Helical" evidence="5">
    <location>
        <begin position="149"/>
        <end position="169"/>
    </location>
</feature>
<feature type="transmembrane region" description="Helical" evidence="5">
    <location>
        <begin position="208"/>
        <end position="229"/>
    </location>
</feature>
<keyword evidence="3 5" id="KW-1133">Transmembrane helix</keyword>
<evidence type="ECO:0000256" key="4">
    <source>
        <dbReference type="ARBA" id="ARBA00023136"/>
    </source>
</evidence>
<feature type="transmembrane region" description="Helical" evidence="5">
    <location>
        <begin position="64"/>
        <end position="82"/>
    </location>
</feature>
<evidence type="ECO:0000256" key="1">
    <source>
        <dbReference type="ARBA" id="ARBA00004141"/>
    </source>
</evidence>
<dbReference type="KEGG" id="bgoe:IFJ75_00660"/>
<evidence type="ECO:0000256" key="5">
    <source>
        <dbReference type="SAM" id="Phobius"/>
    </source>
</evidence>
<feature type="domain" description="O-antigen ligase-related" evidence="6">
    <location>
        <begin position="245"/>
        <end position="386"/>
    </location>
</feature>
<dbReference type="Proteomes" id="UP000663918">
    <property type="component" value="Chromosome"/>
</dbReference>